<feature type="compositionally biased region" description="Polar residues" evidence="1">
    <location>
        <begin position="175"/>
        <end position="195"/>
    </location>
</feature>
<proteinExistence type="predicted"/>
<protein>
    <submittedName>
        <fullName evidence="2">Uncharacterized protein</fullName>
    </submittedName>
</protein>
<evidence type="ECO:0000256" key="1">
    <source>
        <dbReference type="SAM" id="MobiDB-lite"/>
    </source>
</evidence>
<name>A0ABD1DWP1_CULPP</name>
<dbReference type="EMBL" id="JBEHCU010000843">
    <property type="protein sequence ID" value="KAL1404057.1"/>
    <property type="molecule type" value="Genomic_DNA"/>
</dbReference>
<reference evidence="2 3" key="1">
    <citation type="submission" date="2024-05" db="EMBL/GenBank/DDBJ databases">
        <title>Culex pipiens pipiens assembly and annotation.</title>
        <authorList>
            <person name="Alout H."/>
            <person name="Durand T."/>
        </authorList>
    </citation>
    <scope>NUCLEOTIDE SEQUENCE [LARGE SCALE GENOMIC DNA]</scope>
    <source>
        <strain evidence="2">HA-2024</strain>
        <tissue evidence="2">Whole body</tissue>
    </source>
</reference>
<dbReference type="Proteomes" id="UP001562425">
    <property type="component" value="Unassembled WGS sequence"/>
</dbReference>
<keyword evidence="3" id="KW-1185">Reference proteome</keyword>
<evidence type="ECO:0000313" key="3">
    <source>
        <dbReference type="Proteomes" id="UP001562425"/>
    </source>
</evidence>
<comment type="caution">
    <text evidence="2">The sequence shown here is derived from an EMBL/GenBank/DDBJ whole genome shotgun (WGS) entry which is preliminary data.</text>
</comment>
<feature type="compositionally biased region" description="Low complexity" evidence="1">
    <location>
        <begin position="81"/>
        <end position="94"/>
    </location>
</feature>
<gene>
    <name evidence="2" type="ORF">pipiens_019085</name>
</gene>
<evidence type="ECO:0000313" key="2">
    <source>
        <dbReference type="EMBL" id="KAL1404057.1"/>
    </source>
</evidence>
<feature type="region of interest" description="Disordered" evidence="1">
    <location>
        <begin position="159"/>
        <end position="214"/>
    </location>
</feature>
<sequence>MNRSLNRSQGAAPTTQDLTVGLIASIVSLAVTMLQQLNGPNRNNAAVLLQAMTPIQDQLVKLLRRLKATRLRHVPRMSLPPAAAATSPRRTVPAIPASPPRAANVTFPTAPGDRTLPTAPFFEYPAGWFDNSQEIPDLSNIQDISLDYGISGEGIDWPRDDNFSIHEDADDSGSFHPTQNSSRLNENATFDTSTAAGPLPNVGSPRSPRSPRRSNVLNQTFQQRPGTSVPYQIRESSNWRNHDGSLSQVSRTVSGPDVSMVRDLETSLSPFQSSRIYSLNTDWLFRFYKFGRETRFALRWKPIDQERSNRKNNHPLSSGTTAAGDHLMSTSEPCIFRIVGGLMLYPSKLAFNPPDGRRREETRQQK</sequence>
<organism evidence="2 3">
    <name type="scientific">Culex pipiens pipiens</name>
    <name type="common">Northern house mosquito</name>
    <dbReference type="NCBI Taxonomy" id="38569"/>
    <lineage>
        <taxon>Eukaryota</taxon>
        <taxon>Metazoa</taxon>
        <taxon>Ecdysozoa</taxon>
        <taxon>Arthropoda</taxon>
        <taxon>Hexapoda</taxon>
        <taxon>Insecta</taxon>
        <taxon>Pterygota</taxon>
        <taxon>Neoptera</taxon>
        <taxon>Endopterygota</taxon>
        <taxon>Diptera</taxon>
        <taxon>Nematocera</taxon>
        <taxon>Culicoidea</taxon>
        <taxon>Culicidae</taxon>
        <taxon>Culicinae</taxon>
        <taxon>Culicini</taxon>
        <taxon>Culex</taxon>
        <taxon>Culex</taxon>
    </lineage>
</organism>
<feature type="region of interest" description="Disordered" evidence="1">
    <location>
        <begin position="81"/>
        <end position="111"/>
    </location>
</feature>
<dbReference type="AlphaFoldDB" id="A0ABD1DWP1"/>
<accession>A0ABD1DWP1</accession>